<keyword evidence="2" id="KW-1185">Reference proteome</keyword>
<dbReference type="EMBL" id="JAIWYP010000007">
    <property type="protein sequence ID" value="KAH3795607.1"/>
    <property type="molecule type" value="Genomic_DNA"/>
</dbReference>
<organism evidence="1 2">
    <name type="scientific">Dreissena polymorpha</name>
    <name type="common">Zebra mussel</name>
    <name type="synonym">Mytilus polymorpha</name>
    <dbReference type="NCBI Taxonomy" id="45954"/>
    <lineage>
        <taxon>Eukaryota</taxon>
        <taxon>Metazoa</taxon>
        <taxon>Spiralia</taxon>
        <taxon>Lophotrochozoa</taxon>
        <taxon>Mollusca</taxon>
        <taxon>Bivalvia</taxon>
        <taxon>Autobranchia</taxon>
        <taxon>Heteroconchia</taxon>
        <taxon>Euheterodonta</taxon>
        <taxon>Imparidentia</taxon>
        <taxon>Neoheterodontei</taxon>
        <taxon>Myida</taxon>
        <taxon>Dreissenoidea</taxon>
        <taxon>Dreissenidae</taxon>
        <taxon>Dreissena</taxon>
    </lineage>
</organism>
<reference evidence="1" key="1">
    <citation type="journal article" date="2019" name="bioRxiv">
        <title>The Genome of the Zebra Mussel, Dreissena polymorpha: A Resource for Invasive Species Research.</title>
        <authorList>
            <person name="McCartney M.A."/>
            <person name="Auch B."/>
            <person name="Kono T."/>
            <person name="Mallez S."/>
            <person name="Zhang Y."/>
            <person name="Obille A."/>
            <person name="Becker A."/>
            <person name="Abrahante J.E."/>
            <person name="Garbe J."/>
            <person name="Badalamenti J.P."/>
            <person name="Herman A."/>
            <person name="Mangelson H."/>
            <person name="Liachko I."/>
            <person name="Sullivan S."/>
            <person name="Sone E.D."/>
            <person name="Koren S."/>
            <person name="Silverstein K.A.T."/>
            <person name="Beckman K.B."/>
            <person name="Gohl D.M."/>
        </authorList>
    </citation>
    <scope>NUCLEOTIDE SEQUENCE</scope>
    <source>
        <strain evidence="1">Duluth1</strain>
        <tissue evidence="1">Whole animal</tissue>
    </source>
</reference>
<evidence type="ECO:0000313" key="2">
    <source>
        <dbReference type="Proteomes" id="UP000828390"/>
    </source>
</evidence>
<evidence type="ECO:0000313" key="1">
    <source>
        <dbReference type="EMBL" id="KAH3795607.1"/>
    </source>
</evidence>
<protein>
    <submittedName>
        <fullName evidence="1">Uncharacterized protein</fullName>
    </submittedName>
</protein>
<proteinExistence type="predicted"/>
<comment type="caution">
    <text evidence="1">The sequence shown here is derived from an EMBL/GenBank/DDBJ whole genome shotgun (WGS) entry which is preliminary data.</text>
</comment>
<gene>
    <name evidence="1" type="ORF">DPMN_149162</name>
</gene>
<dbReference type="AlphaFoldDB" id="A0A9D4J521"/>
<accession>A0A9D4J521</accession>
<dbReference type="Proteomes" id="UP000828390">
    <property type="component" value="Unassembled WGS sequence"/>
</dbReference>
<name>A0A9D4J521_DREPO</name>
<reference evidence="1" key="2">
    <citation type="submission" date="2020-11" db="EMBL/GenBank/DDBJ databases">
        <authorList>
            <person name="McCartney M.A."/>
            <person name="Auch B."/>
            <person name="Kono T."/>
            <person name="Mallez S."/>
            <person name="Becker A."/>
            <person name="Gohl D.M."/>
            <person name="Silverstein K.A.T."/>
            <person name="Koren S."/>
            <person name="Bechman K.B."/>
            <person name="Herman A."/>
            <person name="Abrahante J.E."/>
            <person name="Garbe J."/>
        </authorList>
    </citation>
    <scope>NUCLEOTIDE SEQUENCE</scope>
    <source>
        <strain evidence="1">Duluth1</strain>
        <tissue evidence="1">Whole animal</tissue>
    </source>
</reference>
<sequence>MSWSNNKCELQKIYMFDTWKENKLSELQIGSYTARCLTISTTHRPLTAVMHMTWECDVVES</sequence>